<keyword evidence="6" id="KW-0479">Metal-binding</keyword>
<name>A0A5A8CRB5_CAFRO</name>
<comment type="caution">
    <text evidence="14">The sequence shown here is derived from an EMBL/GenBank/DDBJ whole genome shotgun (WGS) entry which is preliminary data.</text>
</comment>
<evidence type="ECO:0000256" key="3">
    <source>
        <dbReference type="ARBA" id="ARBA00022475"/>
    </source>
</evidence>
<reference evidence="17 18" key="1">
    <citation type="submission" date="2019-07" db="EMBL/GenBank/DDBJ databases">
        <title>Genomes of Cafeteria roenbergensis.</title>
        <authorList>
            <person name="Fischer M.G."/>
            <person name="Hackl T."/>
            <person name="Roman M."/>
        </authorList>
    </citation>
    <scope>NUCLEOTIDE SEQUENCE [LARGE SCALE GENOMIC DNA]</scope>
    <source>
        <strain evidence="14 18">BVI</strain>
        <strain evidence="16 17">E4-10P</strain>
        <strain evidence="15 19">RCC970-E3</strain>
    </source>
</reference>
<dbReference type="PANTHER" id="PTHR30529:SF1">
    <property type="entry name" value="CYTOCHROME B561 HOMOLOG 2"/>
    <property type="match status" value="1"/>
</dbReference>
<dbReference type="Proteomes" id="UP000322899">
    <property type="component" value="Unassembled WGS sequence"/>
</dbReference>
<feature type="transmembrane region" description="Helical" evidence="12">
    <location>
        <begin position="66"/>
        <end position="85"/>
    </location>
</feature>
<dbReference type="SUPFAM" id="SSF81342">
    <property type="entry name" value="Transmembrane di-heme cytochromes"/>
    <property type="match status" value="1"/>
</dbReference>
<gene>
    <name evidence="16" type="ORF">FNF27_03940</name>
    <name evidence="15" type="ORF">FNF28_06185</name>
    <name evidence="14" type="ORF">FNF29_01559</name>
</gene>
<evidence type="ECO:0000313" key="15">
    <source>
        <dbReference type="EMBL" id="KAA0158564.1"/>
    </source>
</evidence>
<feature type="domain" description="Cytochrome b561 bacterial/Ni-hydrogenase" evidence="13">
    <location>
        <begin position="59"/>
        <end position="222"/>
    </location>
</feature>
<dbReference type="GO" id="GO:0046872">
    <property type="term" value="F:metal ion binding"/>
    <property type="evidence" value="ECO:0007669"/>
    <property type="project" value="UniProtKB-KW"/>
</dbReference>
<dbReference type="EMBL" id="VLTN01000006">
    <property type="protein sequence ID" value="KAA0155642.1"/>
    <property type="molecule type" value="Genomic_DNA"/>
</dbReference>
<dbReference type="EMBL" id="VLTO01000021">
    <property type="protein sequence ID" value="KAA0174565.1"/>
    <property type="molecule type" value="Genomic_DNA"/>
</dbReference>
<dbReference type="AlphaFoldDB" id="A0A5A8CRB5"/>
<evidence type="ECO:0000313" key="16">
    <source>
        <dbReference type="EMBL" id="KAA0174565.1"/>
    </source>
</evidence>
<evidence type="ECO:0000313" key="17">
    <source>
        <dbReference type="Proteomes" id="UP000322899"/>
    </source>
</evidence>
<dbReference type="PANTHER" id="PTHR30529">
    <property type="entry name" value="CYTOCHROME B561"/>
    <property type="match status" value="1"/>
</dbReference>
<keyword evidence="4" id="KW-0349">Heme</keyword>
<sequence>MGPSRSFMTAQGARAFRTAGSRGTVARASPAVARSRLALQKRMSSSAPKAEVPPAMEERYAPAIRYLHWIMAAGLLTCVGTVLAAQQVKGERKGQLMNIHKSCGLLMAGAIVPRVAIRLVTKAPSSVPGPAWQALAGKLSHGVLYAMMIILPGTGIAMGYFGGKGLPFFGYKIPGAAEPNGAIAKQAFKVHKLTGQALEYMIPVHIGAVGFHAMRGHNIMRRVGMF</sequence>
<dbReference type="GO" id="GO:0022904">
    <property type="term" value="P:respiratory electron transport chain"/>
    <property type="evidence" value="ECO:0007669"/>
    <property type="project" value="InterPro"/>
</dbReference>
<dbReference type="GO" id="GO:0009055">
    <property type="term" value="F:electron transfer activity"/>
    <property type="evidence" value="ECO:0007669"/>
    <property type="project" value="InterPro"/>
</dbReference>
<evidence type="ECO:0000256" key="12">
    <source>
        <dbReference type="SAM" id="Phobius"/>
    </source>
</evidence>
<dbReference type="InterPro" id="IPR016174">
    <property type="entry name" value="Di-haem_cyt_TM"/>
</dbReference>
<evidence type="ECO:0000256" key="6">
    <source>
        <dbReference type="ARBA" id="ARBA00022723"/>
    </source>
</evidence>
<evidence type="ECO:0000256" key="2">
    <source>
        <dbReference type="ARBA" id="ARBA00022448"/>
    </source>
</evidence>
<comment type="subcellular location">
    <subcellularLocation>
        <location evidence="1">Cell membrane</location>
        <topology evidence="1">Multi-pass membrane protein</topology>
    </subcellularLocation>
</comment>
<evidence type="ECO:0000256" key="10">
    <source>
        <dbReference type="ARBA" id="ARBA00023136"/>
    </source>
</evidence>
<keyword evidence="2" id="KW-0813">Transport</keyword>
<evidence type="ECO:0000313" key="19">
    <source>
        <dbReference type="Proteomes" id="UP000324907"/>
    </source>
</evidence>
<evidence type="ECO:0000256" key="8">
    <source>
        <dbReference type="ARBA" id="ARBA00022989"/>
    </source>
</evidence>
<evidence type="ECO:0000256" key="4">
    <source>
        <dbReference type="ARBA" id="ARBA00022617"/>
    </source>
</evidence>
<dbReference type="GO" id="GO:0020037">
    <property type="term" value="F:heme binding"/>
    <property type="evidence" value="ECO:0007669"/>
    <property type="project" value="TreeGrafter"/>
</dbReference>
<dbReference type="OMA" id="WLHWAMA"/>
<keyword evidence="5 12" id="KW-0812">Transmembrane</keyword>
<evidence type="ECO:0000256" key="7">
    <source>
        <dbReference type="ARBA" id="ARBA00022982"/>
    </source>
</evidence>
<keyword evidence="3" id="KW-1003">Cell membrane</keyword>
<evidence type="ECO:0000313" key="14">
    <source>
        <dbReference type="EMBL" id="KAA0155642.1"/>
    </source>
</evidence>
<dbReference type="InterPro" id="IPR011577">
    <property type="entry name" value="Cyt_b561_bac/Ni-Hgenase"/>
</dbReference>
<keyword evidence="18" id="KW-1185">Reference proteome</keyword>
<dbReference type="Proteomes" id="UP000324907">
    <property type="component" value="Unassembled WGS sequence"/>
</dbReference>
<evidence type="ECO:0000256" key="11">
    <source>
        <dbReference type="ARBA" id="ARBA00037975"/>
    </source>
</evidence>
<accession>A0A5A8CRB5</accession>
<comment type="similarity">
    <text evidence="11">Belongs to the cytochrome b561 family.</text>
</comment>
<dbReference type="EMBL" id="VLTL01000145">
    <property type="protein sequence ID" value="KAA0158564.1"/>
    <property type="molecule type" value="Genomic_DNA"/>
</dbReference>
<evidence type="ECO:0000259" key="13">
    <source>
        <dbReference type="Pfam" id="PF01292"/>
    </source>
</evidence>
<keyword evidence="7" id="KW-0249">Electron transport</keyword>
<evidence type="ECO:0000256" key="5">
    <source>
        <dbReference type="ARBA" id="ARBA00022692"/>
    </source>
</evidence>
<proteinExistence type="inferred from homology"/>
<protein>
    <recommendedName>
        <fullName evidence="13">Cytochrome b561 bacterial/Ni-hydrogenase domain-containing protein</fullName>
    </recommendedName>
</protein>
<dbReference type="Proteomes" id="UP000323011">
    <property type="component" value="Unassembled WGS sequence"/>
</dbReference>
<dbReference type="GO" id="GO:0005886">
    <property type="term" value="C:plasma membrane"/>
    <property type="evidence" value="ECO:0007669"/>
    <property type="project" value="UniProtKB-SubCell"/>
</dbReference>
<evidence type="ECO:0000256" key="1">
    <source>
        <dbReference type="ARBA" id="ARBA00004651"/>
    </source>
</evidence>
<evidence type="ECO:0000256" key="9">
    <source>
        <dbReference type="ARBA" id="ARBA00023004"/>
    </source>
</evidence>
<feature type="transmembrane region" description="Helical" evidence="12">
    <location>
        <begin position="143"/>
        <end position="162"/>
    </location>
</feature>
<dbReference type="Gene3D" id="1.20.950.20">
    <property type="entry name" value="Transmembrane di-heme cytochromes, Chain C"/>
    <property type="match status" value="1"/>
</dbReference>
<organism evidence="14 18">
    <name type="scientific">Cafeteria roenbergensis</name>
    <name type="common">Marine flagellate</name>
    <dbReference type="NCBI Taxonomy" id="33653"/>
    <lineage>
        <taxon>Eukaryota</taxon>
        <taxon>Sar</taxon>
        <taxon>Stramenopiles</taxon>
        <taxon>Bigyra</taxon>
        <taxon>Opalozoa</taxon>
        <taxon>Bicosoecida</taxon>
        <taxon>Cafeteriaceae</taxon>
        <taxon>Cafeteria</taxon>
    </lineage>
</organism>
<evidence type="ECO:0000313" key="18">
    <source>
        <dbReference type="Proteomes" id="UP000323011"/>
    </source>
</evidence>
<dbReference type="Pfam" id="PF01292">
    <property type="entry name" value="Ni_hydr_CYTB"/>
    <property type="match status" value="1"/>
</dbReference>
<keyword evidence="10 12" id="KW-0472">Membrane</keyword>
<dbReference type="InterPro" id="IPR052168">
    <property type="entry name" value="Cytochrome_b561_oxidase"/>
</dbReference>
<keyword evidence="9" id="KW-0408">Iron</keyword>
<dbReference type="OrthoDB" id="198925at2759"/>
<keyword evidence="8 12" id="KW-1133">Transmembrane helix</keyword>